<dbReference type="SUPFAM" id="SSF51126">
    <property type="entry name" value="Pectin lyase-like"/>
    <property type="match status" value="4"/>
</dbReference>
<keyword evidence="7" id="KW-0998">Cell outer membrane</keyword>
<dbReference type="Gene3D" id="2.160.20.10">
    <property type="entry name" value="Single-stranded right-handed beta-helix, Pectin lyase-like"/>
    <property type="match status" value="1"/>
</dbReference>
<proteinExistence type="predicted"/>
<feature type="non-terminal residue" evidence="9">
    <location>
        <position position="1"/>
    </location>
</feature>
<gene>
    <name evidence="9" type="ORF">ASJ80_10060</name>
</gene>
<evidence type="ECO:0000313" key="9">
    <source>
        <dbReference type="EMBL" id="PAV04653.1"/>
    </source>
</evidence>
<evidence type="ECO:0000256" key="5">
    <source>
        <dbReference type="ARBA" id="ARBA00022729"/>
    </source>
</evidence>
<evidence type="ECO:0000256" key="3">
    <source>
        <dbReference type="ARBA" id="ARBA00004613"/>
    </source>
</evidence>
<dbReference type="GO" id="GO:0005576">
    <property type="term" value="C:extracellular region"/>
    <property type="evidence" value="ECO:0007669"/>
    <property type="project" value="UniProtKB-SubCell"/>
</dbReference>
<dbReference type="EMBL" id="LMVM01000015">
    <property type="protein sequence ID" value="PAV04653.1"/>
    <property type="molecule type" value="Genomic_DNA"/>
</dbReference>
<dbReference type="PANTHER" id="PTHR11319">
    <property type="entry name" value="G PROTEIN-COUPLED RECEPTOR-RELATED"/>
    <property type="match status" value="1"/>
</dbReference>
<evidence type="ECO:0000256" key="4">
    <source>
        <dbReference type="ARBA" id="ARBA00022525"/>
    </source>
</evidence>
<accession>A0A2A2H5W3</accession>
<dbReference type="InterPro" id="IPR011050">
    <property type="entry name" value="Pectin_lyase_fold/virulence"/>
</dbReference>
<evidence type="ECO:0000256" key="1">
    <source>
        <dbReference type="ARBA" id="ARBA00004196"/>
    </source>
</evidence>
<organism evidence="9 10">
    <name type="scientific">Methanobacterium bryantii</name>
    <dbReference type="NCBI Taxonomy" id="2161"/>
    <lineage>
        <taxon>Archaea</taxon>
        <taxon>Methanobacteriati</taxon>
        <taxon>Methanobacteriota</taxon>
        <taxon>Methanomada group</taxon>
        <taxon>Methanobacteria</taxon>
        <taxon>Methanobacteriales</taxon>
        <taxon>Methanobacteriaceae</taxon>
        <taxon>Methanobacterium</taxon>
    </lineage>
</organism>
<protein>
    <recommendedName>
        <fullName evidence="8">Bacterial Ig-like domain-containing protein</fullName>
    </recommendedName>
</protein>
<comment type="subcellular location">
    <subcellularLocation>
        <location evidence="1">Cell envelope</location>
    </subcellularLocation>
    <subcellularLocation>
        <location evidence="2">Cell outer membrane</location>
    </subcellularLocation>
    <subcellularLocation>
        <location evidence="3">Secreted</location>
    </subcellularLocation>
</comment>
<evidence type="ECO:0000313" key="10">
    <source>
        <dbReference type="Proteomes" id="UP000217784"/>
    </source>
</evidence>
<comment type="caution">
    <text evidence="9">The sequence shown here is derived from an EMBL/GenBank/DDBJ whole genome shotgun (WGS) entry which is preliminary data.</text>
</comment>
<evidence type="ECO:0000256" key="2">
    <source>
        <dbReference type="ARBA" id="ARBA00004442"/>
    </source>
</evidence>
<sequence>IKADSIVKLLNLTLINGKSTNGGAIVNEGNLSIVDCIFEKNYATSYNGGGAICSTSGNLTVFNSKFNNNSAPSGYGGAIRSGSTLVNISNSSFTNNYAKYSGAVALNNASIINSYFANNYAVTNYGGSISIIGSLINNTIINSKVNSTSGRGGAVYLSGNSYLKNNTMIDCSAGVGQYIYLSGAFNANITFNDVTITTPTGTVNATVTDDLGHPVYGGTLSFYAGNESLGSASVKDGMATVTYTKLLKNNGLCNLTGESASFTDLSNIKNSTLTVNIDRTPKEVYVSTTGSDDTGDGSVSKPYLTISKAIHEAFSTSYYPIVHILEGTYSGDGNTNMSFTDIGVLNLIGETYNKTVIDGENQSGIFNFGQYTQVILKNLTFQNVTSTGAVSANSDFNIDSCIFNNCGSAVSGSAIDTVKILKNSVFNNACSSISGNDGNYAIISNCSFSNGLYTSLWGSYLNVSNCKFSNNTAYRDGGAIYSQGNLISTNNQYINNSAINSESNFGNGGAIYCSGSSYVQSVNDTFIGNKASRYGGAIYVGFGANSGATLVVINGTFTKNSAGTCGGTIYAYANPDYGMKNITLINNTMDLNSAVTNGNDIYLDGSSLITGSNLTFVGNGTVNISKLAGDLTATVTDDNGNSVSGGSVSFYLNGEYIGQANVINGVATLNYIGFKNGAYNLTGTSSNAADPVYTKNGVVKVAISNEKDSVEYYVSKSGNDSTGNGTVSNPFLTIQKALNTGFELSRNIIIHLLEGTYSGAGNTNITLPGTMNITIIGDGVNKTIIDGESTTNWIFNITLGKGLITLDSLSLINSKSNTASPIMIDNTSVKILNSYFGNNTGFNGGAINNQGKLTINNTTFYGNKAISISAGNYGGGAIFNTGTLIINSTSLLNNAATTGTGIFNGGNLSISDSLIGNNTKSTWANMGSAIYGGNVSVVKCTFTNNTGSGNNYDISGTVFLEIYNSTFYNLTMGIGSLAKIYNSLFTNMTSTLYLNGEIYNSIFCNISLISFTGEIYNSTFFNSSFSCSNTEIYNSSFANMKNAITVTGGDLIVVGSLFDNNTCAISGSGNNVNISNCVILNPVQLTASNLTADYNWWGNNTKPVITGGNINYWLVITLTPDNKPGLNRNITLTFKSTDGEKIYTFDGYLPVRDYVFSVSDGTISPVSGSLTDNAANAVFNAGTYGNYSVNATIDNQTLTCNFELYQADTATTVDLSNSTSKQGNKIVITANVKDEKSGDPVGEGEVEFFIGNTSIGKAAVHDGKATKEWVIDKDRGVYEINVQYLGSESYLTSDNHAFLTVTSVNTTTNVNLSNSSVKYGDRVNVTAVVKETASGNVVNGGVVKFYRGSTLIGTADLVNGIATLKNWIADLTVGQYNITAQYMGLGDYLASQAQSTLNEVFYNGTTWNIYNYLNNTQIQYILNNCVNNSNIVFNGGQYNNLTLTISKPVNVKNNGTVTIVGNGSGTVFTVNANATIQGLIIKNYS</sequence>
<dbReference type="InterPro" id="IPR003368">
    <property type="entry name" value="POMP_repeat"/>
</dbReference>
<dbReference type="SMART" id="SM00710">
    <property type="entry name" value="PbH1"/>
    <property type="match status" value="11"/>
</dbReference>
<evidence type="ECO:0000256" key="7">
    <source>
        <dbReference type="ARBA" id="ARBA00023237"/>
    </source>
</evidence>
<dbReference type="Proteomes" id="UP000217784">
    <property type="component" value="Unassembled WGS sequence"/>
</dbReference>
<evidence type="ECO:0000259" key="8">
    <source>
        <dbReference type="Pfam" id="PF16640"/>
    </source>
</evidence>
<dbReference type="InterPro" id="IPR006626">
    <property type="entry name" value="PbH1"/>
</dbReference>
<keyword evidence="6" id="KW-0472">Membrane</keyword>
<dbReference type="InterPro" id="IPR013783">
    <property type="entry name" value="Ig-like_fold"/>
</dbReference>
<dbReference type="Pfam" id="PF16640">
    <property type="entry name" value="Big_3_5"/>
    <property type="match status" value="2"/>
</dbReference>
<keyword evidence="5" id="KW-0732">Signal</keyword>
<dbReference type="Gene3D" id="3.30.1910.20">
    <property type="entry name" value="asparaginyl-tRNA synthetase, N-terminal domain"/>
    <property type="match status" value="1"/>
</dbReference>
<dbReference type="Gene3D" id="2.60.40.10">
    <property type="entry name" value="Immunoglobulins"/>
    <property type="match status" value="3"/>
</dbReference>
<dbReference type="InterPro" id="IPR032109">
    <property type="entry name" value="Big_3_5"/>
</dbReference>
<keyword evidence="4" id="KW-0964">Secreted</keyword>
<evidence type="ECO:0000256" key="6">
    <source>
        <dbReference type="ARBA" id="ARBA00023136"/>
    </source>
</evidence>
<dbReference type="Pfam" id="PF02415">
    <property type="entry name" value="Chlam_PMP"/>
    <property type="match status" value="2"/>
</dbReference>
<feature type="non-terminal residue" evidence="9">
    <location>
        <position position="1485"/>
    </location>
</feature>
<reference evidence="9 10" key="1">
    <citation type="journal article" date="2017" name="BMC Genomics">
        <title>Genomic analysis of methanogenic archaea reveals a shift towards energy conservation.</title>
        <authorList>
            <person name="Gilmore S.P."/>
            <person name="Henske J.K."/>
            <person name="Sexton J.A."/>
            <person name="Solomon K.V."/>
            <person name="Seppala S."/>
            <person name="Yoo J.I."/>
            <person name="Huyett L.M."/>
            <person name="Pressman A."/>
            <person name="Cogan J.Z."/>
            <person name="Kivenson V."/>
            <person name="Peng X."/>
            <person name="Tan Y."/>
            <person name="Valentine D.L."/>
            <person name="O'Malley M.A."/>
        </authorList>
    </citation>
    <scope>NUCLEOTIDE SEQUENCE [LARGE SCALE GENOMIC DNA]</scope>
    <source>
        <strain evidence="9 10">M.o.H.</strain>
    </source>
</reference>
<dbReference type="InterPro" id="IPR012334">
    <property type="entry name" value="Pectin_lyas_fold"/>
</dbReference>
<feature type="domain" description="Bacterial Ig-like" evidence="8">
    <location>
        <begin position="1311"/>
        <end position="1395"/>
    </location>
</feature>
<dbReference type="PANTHER" id="PTHR11319:SF35">
    <property type="entry name" value="OUTER MEMBRANE PROTEIN PMPC-RELATED"/>
    <property type="match status" value="1"/>
</dbReference>
<feature type="domain" description="Bacterial Ig-like" evidence="8">
    <location>
        <begin position="1216"/>
        <end position="1301"/>
    </location>
</feature>
<name>A0A2A2H5W3_METBR</name>
<dbReference type="NCBIfam" id="TIGR01376">
    <property type="entry name" value="POMP_repeat"/>
    <property type="match status" value="1"/>
</dbReference>
<keyword evidence="10" id="KW-1185">Reference proteome</keyword>